<keyword evidence="11 12" id="KW-0472">Membrane</keyword>
<evidence type="ECO:0000256" key="5">
    <source>
        <dbReference type="ARBA" id="ARBA00022617"/>
    </source>
</evidence>
<evidence type="ECO:0000256" key="8">
    <source>
        <dbReference type="ARBA" id="ARBA00022982"/>
    </source>
</evidence>
<dbReference type="InterPro" id="IPR003317">
    <property type="entry name" value="Cyt-d_oxidase_su2"/>
</dbReference>
<dbReference type="NCBIfam" id="TIGR00203">
    <property type="entry name" value="cydB"/>
    <property type="match status" value="1"/>
</dbReference>
<feature type="transmembrane region" description="Helical" evidence="12">
    <location>
        <begin position="164"/>
        <end position="185"/>
    </location>
</feature>
<keyword evidence="7" id="KW-0479">Metal-binding</keyword>
<evidence type="ECO:0000256" key="9">
    <source>
        <dbReference type="ARBA" id="ARBA00022989"/>
    </source>
</evidence>
<evidence type="ECO:0000256" key="2">
    <source>
        <dbReference type="ARBA" id="ARBA00007543"/>
    </source>
</evidence>
<proteinExistence type="inferred from homology"/>
<feature type="transmembrane region" description="Helical" evidence="12">
    <location>
        <begin position="338"/>
        <end position="362"/>
    </location>
</feature>
<keyword evidence="5" id="KW-0349">Heme</keyword>
<reference evidence="13 14" key="1">
    <citation type="journal article" date="2013" name="Genome Announc.">
        <title>Draft Genome Sequence of an Alphaproteobacterium, Caenispirillum salinarum AK4(T), Isolated from a Solar Saltern.</title>
        <authorList>
            <person name="Khatri I."/>
            <person name="Singh A."/>
            <person name="Korpole S."/>
            <person name="Pinnaka A.K."/>
            <person name="Subramanian S."/>
        </authorList>
    </citation>
    <scope>NUCLEOTIDE SEQUENCE [LARGE SCALE GENOMIC DNA]</scope>
    <source>
        <strain evidence="13 14">AK4</strain>
    </source>
</reference>
<keyword evidence="3" id="KW-0813">Transport</keyword>
<dbReference type="GO" id="GO:0016682">
    <property type="term" value="F:oxidoreductase activity, acting on diphenols and related substances as donors, oxygen as acceptor"/>
    <property type="evidence" value="ECO:0007669"/>
    <property type="project" value="TreeGrafter"/>
</dbReference>
<evidence type="ECO:0000313" key="13">
    <source>
        <dbReference type="EMBL" id="EKV26372.1"/>
    </source>
</evidence>
<dbReference type="OrthoDB" id="9776710at2"/>
<feature type="transmembrane region" description="Helical" evidence="12">
    <location>
        <begin position="264"/>
        <end position="285"/>
    </location>
</feature>
<evidence type="ECO:0000256" key="4">
    <source>
        <dbReference type="ARBA" id="ARBA00022475"/>
    </source>
</evidence>
<feature type="transmembrane region" description="Helical" evidence="12">
    <location>
        <begin position="12"/>
        <end position="39"/>
    </location>
</feature>
<dbReference type="eggNOG" id="COG1294">
    <property type="taxonomic scope" value="Bacteria"/>
</dbReference>
<dbReference type="Pfam" id="PF02322">
    <property type="entry name" value="Cyt_bd_oxida_II"/>
    <property type="match status" value="1"/>
</dbReference>
<evidence type="ECO:0000256" key="3">
    <source>
        <dbReference type="ARBA" id="ARBA00022448"/>
    </source>
</evidence>
<evidence type="ECO:0000256" key="7">
    <source>
        <dbReference type="ARBA" id="ARBA00022723"/>
    </source>
</evidence>
<organism evidence="13 14">
    <name type="scientific">Caenispirillum salinarum AK4</name>
    <dbReference type="NCBI Taxonomy" id="1238182"/>
    <lineage>
        <taxon>Bacteria</taxon>
        <taxon>Pseudomonadati</taxon>
        <taxon>Pseudomonadota</taxon>
        <taxon>Alphaproteobacteria</taxon>
        <taxon>Rhodospirillales</taxon>
        <taxon>Novispirillaceae</taxon>
        <taxon>Caenispirillum</taxon>
    </lineage>
</organism>
<comment type="caution">
    <text evidence="13">The sequence shown here is derived from an EMBL/GenBank/DDBJ whole genome shotgun (WGS) entry which is preliminary data.</text>
</comment>
<dbReference type="AlphaFoldDB" id="K9GMP6"/>
<dbReference type="GO" id="GO:0005886">
    <property type="term" value="C:plasma membrane"/>
    <property type="evidence" value="ECO:0007669"/>
    <property type="project" value="UniProtKB-SubCell"/>
</dbReference>
<evidence type="ECO:0000256" key="10">
    <source>
        <dbReference type="ARBA" id="ARBA00023004"/>
    </source>
</evidence>
<evidence type="ECO:0000256" key="11">
    <source>
        <dbReference type="ARBA" id="ARBA00023136"/>
    </source>
</evidence>
<evidence type="ECO:0000256" key="6">
    <source>
        <dbReference type="ARBA" id="ARBA00022692"/>
    </source>
</evidence>
<keyword evidence="10" id="KW-0408">Iron</keyword>
<feature type="transmembrane region" description="Helical" evidence="12">
    <location>
        <begin position="81"/>
        <end position="102"/>
    </location>
</feature>
<dbReference type="RefSeq" id="WP_009542798.1">
    <property type="nucleotide sequence ID" value="NZ_ANHY01000031.1"/>
</dbReference>
<name>K9GMP6_9PROT</name>
<keyword evidence="4" id="KW-1003">Cell membrane</keyword>
<keyword evidence="14" id="KW-1185">Reference proteome</keyword>
<keyword evidence="6 12" id="KW-0812">Transmembrane</keyword>
<dbReference type="GO" id="GO:0009055">
    <property type="term" value="F:electron transfer activity"/>
    <property type="evidence" value="ECO:0007669"/>
    <property type="project" value="TreeGrafter"/>
</dbReference>
<dbReference type="EMBL" id="ANHY01000031">
    <property type="protein sequence ID" value="EKV26372.1"/>
    <property type="molecule type" value="Genomic_DNA"/>
</dbReference>
<accession>K9GMP6</accession>
<evidence type="ECO:0000256" key="12">
    <source>
        <dbReference type="SAM" id="Phobius"/>
    </source>
</evidence>
<dbReference type="GO" id="GO:0070069">
    <property type="term" value="C:cytochrome complex"/>
    <property type="evidence" value="ECO:0007669"/>
    <property type="project" value="TreeGrafter"/>
</dbReference>
<dbReference type="GO" id="GO:0046872">
    <property type="term" value="F:metal ion binding"/>
    <property type="evidence" value="ECO:0007669"/>
    <property type="project" value="UniProtKB-KW"/>
</dbReference>
<evidence type="ECO:0000256" key="1">
    <source>
        <dbReference type="ARBA" id="ARBA00004651"/>
    </source>
</evidence>
<keyword evidence="8" id="KW-0249">Electron transport</keyword>
<protein>
    <submittedName>
        <fullName evidence="13">Cytochrome d ubiquinol oxidase subunit II</fullName>
    </submittedName>
</protein>
<evidence type="ECO:0000313" key="14">
    <source>
        <dbReference type="Proteomes" id="UP000009881"/>
    </source>
</evidence>
<keyword evidence="9 12" id="KW-1133">Transmembrane helix</keyword>
<dbReference type="PANTHER" id="PTHR43141:SF5">
    <property type="entry name" value="CYTOCHROME BD-I UBIQUINOL OXIDASE SUBUNIT 2"/>
    <property type="match status" value="1"/>
</dbReference>
<dbReference type="PIRSF" id="PIRSF000267">
    <property type="entry name" value="Cyt_oxidse_sub2"/>
    <property type="match status" value="1"/>
</dbReference>
<feature type="transmembrane region" description="Helical" evidence="12">
    <location>
        <begin position="122"/>
        <end position="144"/>
    </location>
</feature>
<comment type="subcellular location">
    <subcellularLocation>
        <location evidence="1">Cell membrane</location>
        <topology evidence="1">Multi-pass membrane protein</topology>
    </subcellularLocation>
</comment>
<dbReference type="Proteomes" id="UP000009881">
    <property type="component" value="Unassembled WGS sequence"/>
</dbReference>
<feature type="transmembrane region" description="Helical" evidence="12">
    <location>
        <begin position="292"/>
        <end position="318"/>
    </location>
</feature>
<dbReference type="GO" id="GO:0019646">
    <property type="term" value="P:aerobic electron transport chain"/>
    <property type="evidence" value="ECO:0007669"/>
    <property type="project" value="TreeGrafter"/>
</dbReference>
<dbReference type="PATRIC" id="fig|1238182.3.peg.4358"/>
<feature type="transmembrane region" description="Helical" evidence="12">
    <location>
        <begin position="206"/>
        <end position="226"/>
    </location>
</feature>
<dbReference type="PANTHER" id="PTHR43141">
    <property type="entry name" value="CYTOCHROME BD2 SUBUNIT II"/>
    <property type="match status" value="1"/>
</dbReference>
<comment type="similarity">
    <text evidence="2">Belongs to the cytochrome ubiquinol oxidase subunit 2 family.</text>
</comment>
<dbReference type="STRING" id="1238182.C882_2807"/>
<gene>
    <name evidence="13" type="ORF">C882_2807</name>
</gene>
<sequence>MSIPVDYETLRLIWWLFLGVLLIGFAVMDGFDLGVGTLLPFVARTDTERRVLINTIGPVWEGNQVWLILGGGAIFAAYPPIYAAAFSGFYLAMFLTLVALILRPVGFDFRNKLTDPRWRRVWDTGLFLGGFVPALVFGIAFGNLLQGVPFRLDQDLRVFYEGGFLGLLNPLGLLAGLLSVAMLVMHGAAYLNVKTDGVIQARAKRALQGAAAVTVALFALAGLWIASGVEGYVITSAVETAGPSNPLLKTVERVPGGWLSNYGAHPWMIIAPAAAFVGAAAAALLARGRAEVTTFVATALSVTGIVATAGVSLFPFLMPSSLDPASSLTAWDASSSHLTLFVMLVATLIFLPIILAYTSFVFRVLRGKVTNEYVEKNSASLY</sequence>